<dbReference type="InterPro" id="IPR046347">
    <property type="entry name" value="bZIP_sf"/>
</dbReference>
<dbReference type="PROSITE" id="PS50217">
    <property type="entry name" value="BZIP"/>
    <property type="match status" value="1"/>
</dbReference>
<evidence type="ECO:0000259" key="8">
    <source>
        <dbReference type="PROSITE" id="PS50217"/>
    </source>
</evidence>
<evidence type="ECO:0000256" key="6">
    <source>
        <dbReference type="SAM" id="Coils"/>
    </source>
</evidence>
<evidence type="ECO:0000256" key="7">
    <source>
        <dbReference type="SAM" id="MobiDB-lite"/>
    </source>
</evidence>
<comment type="subcellular location">
    <subcellularLocation>
        <location evidence="1">Nucleus</location>
    </subcellularLocation>
</comment>
<evidence type="ECO:0000256" key="3">
    <source>
        <dbReference type="ARBA" id="ARBA00023125"/>
    </source>
</evidence>
<proteinExistence type="predicted"/>
<dbReference type="SUPFAM" id="SSF57959">
    <property type="entry name" value="Leucine zipper domain"/>
    <property type="match status" value="1"/>
</dbReference>
<dbReference type="SMART" id="SM00338">
    <property type="entry name" value="BRLZ"/>
    <property type="match status" value="1"/>
</dbReference>
<dbReference type="GO" id="GO:0046982">
    <property type="term" value="F:protein heterodimerization activity"/>
    <property type="evidence" value="ECO:0007669"/>
    <property type="project" value="UniProtKB-ARBA"/>
</dbReference>
<evidence type="ECO:0000313" key="10">
    <source>
        <dbReference type="Proteomes" id="UP001153076"/>
    </source>
</evidence>
<dbReference type="InterPro" id="IPR004827">
    <property type="entry name" value="bZIP"/>
</dbReference>
<dbReference type="FunFam" id="1.20.5.170:FF:000020">
    <property type="entry name" value="BZIP transcription factor"/>
    <property type="match status" value="1"/>
</dbReference>
<dbReference type="InterPro" id="IPR045314">
    <property type="entry name" value="bZIP_plant_GBF1"/>
</dbReference>
<dbReference type="CDD" id="cd14702">
    <property type="entry name" value="bZIP_plant_GBF1"/>
    <property type="match status" value="1"/>
</dbReference>
<protein>
    <recommendedName>
        <fullName evidence="8">BZIP domain-containing protein</fullName>
    </recommendedName>
</protein>
<gene>
    <name evidence="9" type="ORF">Cgig2_019300</name>
</gene>
<feature type="region of interest" description="Disordered" evidence="7">
    <location>
        <begin position="1"/>
        <end position="23"/>
    </location>
</feature>
<feature type="compositionally biased region" description="Low complexity" evidence="7">
    <location>
        <begin position="1"/>
        <end position="18"/>
    </location>
</feature>
<evidence type="ECO:0000256" key="4">
    <source>
        <dbReference type="ARBA" id="ARBA00023163"/>
    </source>
</evidence>
<dbReference type="Pfam" id="PF00170">
    <property type="entry name" value="bZIP_1"/>
    <property type="match status" value="1"/>
</dbReference>
<dbReference type="GO" id="GO:0045893">
    <property type="term" value="P:positive regulation of DNA-templated transcription"/>
    <property type="evidence" value="ECO:0007669"/>
    <property type="project" value="TreeGrafter"/>
</dbReference>
<evidence type="ECO:0000256" key="1">
    <source>
        <dbReference type="ARBA" id="ARBA00004123"/>
    </source>
</evidence>
<dbReference type="OrthoDB" id="551672at2759"/>
<dbReference type="GO" id="GO:0000976">
    <property type="term" value="F:transcription cis-regulatory region binding"/>
    <property type="evidence" value="ECO:0007669"/>
    <property type="project" value="TreeGrafter"/>
</dbReference>
<dbReference type="GO" id="GO:0005634">
    <property type="term" value="C:nucleus"/>
    <property type="evidence" value="ECO:0007669"/>
    <property type="project" value="UniProtKB-SubCell"/>
</dbReference>
<keyword evidence="3" id="KW-0238">DNA-binding</keyword>
<accession>A0A9Q1KNC0</accession>
<dbReference type="EMBL" id="JAKOGI010000056">
    <property type="protein sequence ID" value="KAJ8446407.1"/>
    <property type="molecule type" value="Genomic_DNA"/>
</dbReference>
<dbReference type="PANTHER" id="PTHR45764:SF38">
    <property type="entry name" value="BZIP TRANSCRIPTION FACTOR 44"/>
    <property type="match status" value="1"/>
</dbReference>
<dbReference type="Gene3D" id="1.20.5.170">
    <property type="match status" value="1"/>
</dbReference>
<dbReference type="Proteomes" id="UP001153076">
    <property type="component" value="Unassembled WGS sequence"/>
</dbReference>
<keyword evidence="4" id="KW-0804">Transcription</keyword>
<keyword evidence="2" id="KW-0805">Transcription regulation</keyword>
<feature type="coiled-coil region" evidence="6">
    <location>
        <begin position="82"/>
        <end position="109"/>
    </location>
</feature>
<dbReference type="GO" id="GO:0003700">
    <property type="term" value="F:DNA-binding transcription factor activity"/>
    <property type="evidence" value="ECO:0007669"/>
    <property type="project" value="InterPro"/>
</dbReference>
<dbReference type="PROSITE" id="PS00036">
    <property type="entry name" value="BZIP_BASIC"/>
    <property type="match status" value="1"/>
</dbReference>
<organism evidence="9 10">
    <name type="scientific">Carnegiea gigantea</name>
    <dbReference type="NCBI Taxonomy" id="171969"/>
    <lineage>
        <taxon>Eukaryota</taxon>
        <taxon>Viridiplantae</taxon>
        <taxon>Streptophyta</taxon>
        <taxon>Embryophyta</taxon>
        <taxon>Tracheophyta</taxon>
        <taxon>Spermatophyta</taxon>
        <taxon>Magnoliopsida</taxon>
        <taxon>eudicotyledons</taxon>
        <taxon>Gunneridae</taxon>
        <taxon>Pentapetalae</taxon>
        <taxon>Caryophyllales</taxon>
        <taxon>Cactineae</taxon>
        <taxon>Cactaceae</taxon>
        <taxon>Cactoideae</taxon>
        <taxon>Echinocereeae</taxon>
        <taxon>Carnegiea</taxon>
    </lineage>
</organism>
<feature type="domain" description="BZIP" evidence="8">
    <location>
        <begin position="29"/>
        <end position="92"/>
    </location>
</feature>
<name>A0A9Q1KNC0_9CARY</name>
<keyword evidence="5" id="KW-0539">Nucleus</keyword>
<keyword evidence="10" id="KW-1185">Reference proteome</keyword>
<evidence type="ECO:0000256" key="2">
    <source>
        <dbReference type="ARBA" id="ARBA00023015"/>
    </source>
</evidence>
<comment type="caution">
    <text evidence="9">The sequence shown here is derived from an EMBL/GenBank/DDBJ whole genome shotgun (WGS) entry which is preliminary data.</text>
</comment>
<reference evidence="9" key="1">
    <citation type="submission" date="2022-04" db="EMBL/GenBank/DDBJ databases">
        <title>Carnegiea gigantea Genome sequencing and assembly v2.</title>
        <authorList>
            <person name="Copetti D."/>
            <person name="Sanderson M.J."/>
            <person name="Burquez A."/>
            <person name="Wojciechowski M.F."/>
        </authorList>
    </citation>
    <scope>NUCLEOTIDE SEQUENCE</scope>
    <source>
        <strain evidence="9">SGP5-SGP5p</strain>
        <tissue evidence="9">Aerial part</tissue>
    </source>
</reference>
<keyword evidence="6" id="KW-0175">Coiled coil</keyword>
<dbReference type="PANTHER" id="PTHR45764">
    <property type="entry name" value="BZIP TRANSCRIPTION FACTOR 44"/>
    <property type="match status" value="1"/>
</dbReference>
<evidence type="ECO:0000256" key="5">
    <source>
        <dbReference type="ARBA" id="ARBA00023242"/>
    </source>
</evidence>
<evidence type="ECO:0000313" key="9">
    <source>
        <dbReference type="EMBL" id="KAJ8446407.1"/>
    </source>
</evidence>
<sequence>MASSGGTSSGSSLQQNSSSEEEIQLQIMYERKRKRMQSNRESARRSRMRKQKHLNELTAQITHLNFTRHQLISNINATNQHYLNVEAENSVLRAQMAELINRLESLNEISNVLIASTNSNGGYQRDASFDVLNHRQFFLQGYQRDASFNVLKHLQFFLPVSLKK</sequence>
<dbReference type="AlphaFoldDB" id="A0A9Q1KNC0"/>